<dbReference type="OrthoDB" id="10680719at2759"/>
<protein>
    <submittedName>
        <fullName evidence="4">Uncharacterized protein</fullName>
    </submittedName>
</protein>
<evidence type="ECO:0000313" key="5">
    <source>
        <dbReference type="Proteomes" id="UP000271974"/>
    </source>
</evidence>
<keyword evidence="5" id="KW-1185">Reference proteome</keyword>
<proteinExistence type="predicted"/>
<name>A0A3S0ZUC3_ELYCH</name>
<accession>A0A3S0ZUC3</accession>
<sequence>MQVGTVKASLAIICWMLITLTATQHQRMSKLVQSDKGQGHSQYLWSAEKIEVNMLQYDKGQGLSHNLKTYDDQEEVSKVQYDKVQVQGHSKDVINDQALVSDPYVQSAPIPPAFGLFATVQELVLTVKDIHAQQGRDRRSIRQLKRRLVTQATDLSSTQDLASECKSRVRRLEVTLGNLDARMLEVDVKVQGQMSSRSDIVERNKAMGRAITDMRSEQRDIRIKMAEAEGKTDIYVKRLTAVEEVLEAGLEERRAWREDMRAELMTRIDSIVKAMPDEVTKTQNDRKIDGMGGETLKEDKTKRRSRRYDKNNEKLSHLIHQTMDIKTAVAEDHKIHASTSSPVQYVVSSDYMRSTGDGEDHGSASNRYGEISPAPLKSSMLSLASSLHHDIHNVRLGFSVWDKHEKTEDFETNFSSVHLEPSQTISIRSLLQPSAMVPQISSYETLIQKQVSVFDANYDLTSSFPYEGMHFSSKLQSAMTEYTILPFLTLETQHSPPPFKSGRSLLKYEQTSSVYSVTETGQDEESGSFPGTPLTSLFFHPTESAALEDNEATELFYRDSFKTDASEPSYSGVHHLSAHITTKGFNPLQNPTATSNTATSSSLGDSSFDDGVLKSFYGTIGSDSKNLVSSFRAYNSEEHHLHHRTANIFHSSIPTEPLFTNIEDSSNTALYLIPSSVINPSDTYSDIHSLPKPQTLVYSATSMSILPTETGQTQNLSKILSTVKDFVANATTRLEVEIDRQKRALRQNRLFIRGELYKRDSTLKSIEAMANGTAADVKDLAQKVSAINLEDFITKMENNMDAFVQNVLNQDPRQATTEQTLNATIQNQKDIRHLNRAHRQTSRRLAQLTNSTSNFQAITQRWYRNLQGHVVRLNNSAQDMREQMDRKLESIHLKRQEYSQAPKRVQAPSRPPLLCVKPQAQVALFGVKLYSNPRRETQASSQTEQILQKHRNRLRPSPNASKPSWVG</sequence>
<keyword evidence="3" id="KW-0732">Signal</keyword>
<feature type="region of interest" description="Disordered" evidence="2">
    <location>
        <begin position="280"/>
        <end position="310"/>
    </location>
</feature>
<dbReference type="EMBL" id="RQTK01000125">
    <property type="protein sequence ID" value="RUS86890.1"/>
    <property type="molecule type" value="Genomic_DNA"/>
</dbReference>
<evidence type="ECO:0000256" key="2">
    <source>
        <dbReference type="SAM" id="MobiDB-lite"/>
    </source>
</evidence>
<reference evidence="4 5" key="1">
    <citation type="submission" date="2019-01" db="EMBL/GenBank/DDBJ databases">
        <title>A draft genome assembly of the solar-powered sea slug Elysia chlorotica.</title>
        <authorList>
            <person name="Cai H."/>
            <person name="Li Q."/>
            <person name="Fang X."/>
            <person name="Li J."/>
            <person name="Curtis N.E."/>
            <person name="Altenburger A."/>
            <person name="Shibata T."/>
            <person name="Feng M."/>
            <person name="Maeda T."/>
            <person name="Schwartz J.A."/>
            <person name="Shigenobu S."/>
            <person name="Lundholm N."/>
            <person name="Nishiyama T."/>
            <person name="Yang H."/>
            <person name="Hasebe M."/>
            <person name="Li S."/>
            <person name="Pierce S.K."/>
            <person name="Wang J."/>
        </authorList>
    </citation>
    <scope>NUCLEOTIDE SEQUENCE [LARGE SCALE GENOMIC DNA]</scope>
    <source>
        <strain evidence="4">EC2010</strain>
        <tissue evidence="4">Whole organism of an adult</tissue>
    </source>
</reference>
<comment type="caution">
    <text evidence="4">The sequence shown here is derived from an EMBL/GenBank/DDBJ whole genome shotgun (WGS) entry which is preliminary data.</text>
</comment>
<evidence type="ECO:0000313" key="4">
    <source>
        <dbReference type="EMBL" id="RUS86890.1"/>
    </source>
</evidence>
<feature type="compositionally biased region" description="Polar residues" evidence="2">
    <location>
        <begin position="958"/>
        <end position="967"/>
    </location>
</feature>
<evidence type="ECO:0000256" key="3">
    <source>
        <dbReference type="SAM" id="SignalP"/>
    </source>
</evidence>
<evidence type="ECO:0000256" key="1">
    <source>
        <dbReference type="SAM" id="Coils"/>
    </source>
</evidence>
<dbReference type="AlphaFoldDB" id="A0A3S0ZUC3"/>
<feature type="chain" id="PRO_5018636443" evidence="3">
    <location>
        <begin position="24"/>
        <end position="967"/>
    </location>
</feature>
<organism evidence="4 5">
    <name type="scientific">Elysia chlorotica</name>
    <name type="common">Eastern emerald elysia</name>
    <name type="synonym">Sea slug</name>
    <dbReference type="NCBI Taxonomy" id="188477"/>
    <lineage>
        <taxon>Eukaryota</taxon>
        <taxon>Metazoa</taxon>
        <taxon>Spiralia</taxon>
        <taxon>Lophotrochozoa</taxon>
        <taxon>Mollusca</taxon>
        <taxon>Gastropoda</taxon>
        <taxon>Heterobranchia</taxon>
        <taxon>Euthyneura</taxon>
        <taxon>Panpulmonata</taxon>
        <taxon>Sacoglossa</taxon>
        <taxon>Placobranchoidea</taxon>
        <taxon>Plakobranchidae</taxon>
        <taxon>Elysia</taxon>
    </lineage>
</organism>
<feature type="compositionally biased region" description="Basic and acidic residues" evidence="2">
    <location>
        <begin position="280"/>
        <end position="301"/>
    </location>
</feature>
<feature type="signal peptide" evidence="3">
    <location>
        <begin position="1"/>
        <end position="23"/>
    </location>
</feature>
<feature type="coiled-coil region" evidence="1">
    <location>
        <begin position="831"/>
        <end position="890"/>
    </location>
</feature>
<gene>
    <name evidence="4" type="ORF">EGW08_005369</name>
</gene>
<dbReference type="Proteomes" id="UP000271974">
    <property type="component" value="Unassembled WGS sequence"/>
</dbReference>
<keyword evidence="1" id="KW-0175">Coiled coil</keyword>
<feature type="region of interest" description="Disordered" evidence="2">
    <location>
        <begin position="932"/>
        <end position="967"/>
    </location>
</feature>